<dbReference type="OrthoDB" id="3553147at2759"/>
<accession>A0A9W8YNS7</accession>
<keyword evidence="3" id="KW-1185">Reference proteome</keyword>
<dbReference type="PANTHER" id="PTHR24148">
    <property type="entry name" value="ANKYRIN REPEAT DOMAIN-CONTAINING PROTEIN 39 HOMOLOG-RELATED"/>
    <property type="match status" value="1"/>
</dbReference>
<dbReference type="EMBL" id="JAPEVB010000005">
    <property type="protein sequence ID" value="KAJ4388243.1"/>
    <property type="molecule type" value="Genomic_DNA"/>
</dbReference>
<dbReference type="InterPro" id="IPR010730">
    <property type="entry name" value="HET"/>
</dbReference>
<sequence>MARYRYQALPEVPGAHPVRLVTIHPGLFNDDMILSLQVVGFTKDLPVYDALSYVWGSKPNSKVVYIGTSDKANLRVGQNLKDALQHLRDSHRERVMWIDALCIDQSNDGEKSSQVALMGQIFARAARVVVWLGLERNASGVAMKCLEDIGSQIDVFWGGLHRISPASDFEEVDLSIADPNSDLPWNETQSHAVAKLLHRSWFDRLWIRQEIFVAEEQAIVCCGPHQMSWTVFRKALRLLYSKRPTPGSFISKAQARLTIIGGLVFQMRWTHILSIRNVFENAICLDPRDRIYGIRALLHGEQQAICGAPDYTISQKDLYLNVAKKYIEAYPDGLTILRHCEWPSLSQQWDGPSWVPDWSTKASSHWRYDSWASSQIGGWFEYPRFRVLRVLGVSTTVVQETRPIPTFYGHDWGLGASFFRSVAGNSVTSPEYPSGVSFVRALARTILSGGVSDFMYVEDGNYPTTDIAEEVLTKVIQGEGLTEDDFIIGSAAQRFFKRMEWGSGGKNFIQGTGGYIGVAPPSARVGDEVYVIVGCQQPILLRRDSAAAAKYSVVGECYIEGYARGEPLLGNLPDHIGFSVDNRSQSSRTEGGVSRCFRDLRTGMLSVEDPRFKDFGVDLNTFLIRLNNEPGAMLTLAPAVLLECIEGLRYIDLI</sequence>
<comment type="caution">
    <text evidence="2">The sequence shown here is derived from an EMBL/GenBank/DDBJ whole genome shotgun (WGS) entry which is preliminary data.</text>
</comment>
<proteinExistence type="predicted"/>
<evidence type="ECO:0000313" key="2">
    <source>
        <dbReference type="EMBL" id="KAJ4388243.1"/>
    </source>
</evidence>
<dbReference type="Proteomes" id="UP001140453">
    <property type="component" value="Unassembled WGS sequence"/>
</dbReference>
<reference evidence="2" key="1">
    <citation type="submission" date="2022-10" db="EMBL/GenBank/DDBJ databases">
        <title>Tapping the CABI collections for fungal endophytes: first genome assemblies for Collariella, Neodidymelliopsis, Ascochyta clinopodiicola, Didymella pomorum, Didymosphaeria variabile, Neocosmospora piperis and Neocucurbitaria cava.</title>
        <authorList>
            <person name="Hill R."/>
        </authorList>
    </citation>
    <scope>NUCLEOTIDE SEQUENCE</scope>
    <source>
        <strain evidence="2">IMI 355082</strain>
    </source>
</reference>
<evidence type="ECO:0000313" key="3">
    <source>
        <dbReference type="Proteomes" id="UP001140453"/>
    </source>
</evidence>
<protein>
    <recommendedName>
        <fullName evidence="1">Heterokaryon incompatibility domain-containing protein</fullName>
    </recommendedName>
</protein>
<feature type="domain" description="Heterokaryon incompatibility" evidence="1">
    <location>
        <begin position="48"/>
        <end position="210"/>
    </location>
</feature>
<dbReference type="PANTHER" id="PTHR24148:SF73">
    <property type="entry name" value="HET DOMAIN PROTEIN (AFU_ORTHOLOGUE AFUA_8G01020)"/>
    <property type="match status" value="1"/>
</dbReference>
<name>A0A9W8YNS7_9PEZI</name>
<organism evidence="2 3">
    <name type="scientific">Gnomoniopsis smithogilvyi</name>
    <dbReference type="NCBI Taxonomy" id="1191159"/>
    <lineage>
        <taxon>Eukaryota</taxon>
        <taxon>Fungi</taxon>
        <taxon>Dikarya</taxon>
        <taxon>Ascomycota</taxon>
        <taxon>Pezizomycotina</taxon>
        <taxon>Sordariomycetes</taxon>
        <taxon>Sordariomycetidae</taxon>
        <taxon>Diaporthales</taxon>
        <taxon>Gnomoniaceae</taxon>
        <taxon>Gnomoniopsis</taxon>
    </lineage>
</organism>
<dbReference type="AlphaFoldDB" id="A0A9W8YNS7"/>
<dbReference type="InterPro" id="IPR052895">
    <property type="entry name" value="HetReg/Transcr_Mod"/>
</dbReference>
<evidence type="ECO:0000259" key="1">
    <source>
        <dbReference type="Pfam" id="PF06985"/>
    </source>
</evidence>
<dbReference type="Pfam" id="PF06985">
    <property type="entry name" value="HET"/>
    <property type="match status" value="1"/>
</dbReference>
<gene>
    <name evidence="2" type="ORF">N0V93_008850</name>
</gene>